<keyword evidence="4" id="KW-1133">Transmembrane helix</keyword>
<name>A0A418AXV6_9STRA</name>
<sequence length="1126" mass="123014">MPLVDTAVAPASIAGFAPTVSFESDPTCMRLSIYLPRTLAISSLSLCLALNSQLCPYTLPSSFQSLPSNATKATILQGSASVRVNLTNASNVSMCMTLAWDPSDVAALQIPLGLSLSSVRLANSSTGPSSPSMTLGLPSSMLWTIEGTDAQCVPIVYLDSPRSADVLEPKTLWTVVSLVLYTFGVVLACLLVRLHGLAFVKKSMFNDIALLSVLLVFLCSLFLHVLWYVAIFQPLGIEAGFLVAILEGLRETVLWTFLVSICAHWMVLSWPFIARHHRDTGHVVAAWCGGLVVHFLVLLLYVVQNYTVMKCTYVDYLRNSHQRHSDGGAKTATSVNSTNSTLQLWLPLLQPADWKYGVEKVCVDSGGGFLYTFAPLHILPLGVLMLLLRLGCSRLQWRQSKTPLYGSDHVPLTASESHNSVMPPRVSPTTPHPHQPLHRGIAKDWMLTGTSATIMVALVTTLGLHHGLTLYLYATNQHMPALVWLVVGEYLPMLVPTLGYLALQWTAQDMPSPMPLDRQSSRLPHHRTPPHPSKRYNRIGLDQIDDGEDQGLLPLTPSPTSASAVPFGERHPTLAHLNVTMEKSLDQHPVIVQLFVSHVSDLHSWTPVGEALNGQEQPTRHVTTPWRPHARLRCVVATPSSTGERIVDSEWAMDSLLHTGRLLVQAPSSVETDAVMPNEEASSSPPWLVSISLDRLENTISKPLAIALTTNDESTLQVTEVLRESPWSTVAAIAYVQTVVPVVQSMAEQAAADLAAFDAAHGRTRTVLPIDQIQLHVETGGAKPRVYSTLTSGVLASHSATKLPPLSCAVDDDGPSLWPAHVRYTDEAAWSAWMRETEANGQALATLVTAVVDQMNKSGIVSTWVEWVVRKSFVLHMESLLSDYGKERHMLHDCAAAMEWLETHVTLGVQLDEDPDATDVVVNIKLYPSLHDSAVYVVTQKITSGRTTLSRTDDSVVARLGATKVHVVLCVAQRHWPGTAHLDDVVAVTALLFTQGINEAQTLANKTGGLFKETFPDAVNQRSLERLAACVESNAGRVRKACGSATYLTATVIADSRMRRWLLGHFHHVPAPSVRRAIASMRSDGVRLDVLEKNGGKRQYSFSALQRSMVPEAYRCPEGTYDSTIA</sequence>
<feature type="region of interest" description="Disordered" evidence="3">
    <location>
        <begin position="512"/>
        <end position="538"/>
    </location>
</feature>
<feature type="transmembrane region" description="Helical" evidence="4">
    <location>
        <begin position="369"/>
        <end position="388"/>
    </location>
</feature>
<keyword evidence="4" id="KW-0812">Transmembrane</keyword>
<feature type="transmembrane region" description="Helical" evidence="4">
    <location>
        <begin position="481"/>
        <end position="503"/>
    </location>
</feature>
<dbReference type="GO" id="GO:0005737">
    <property type="term" value="C:cytoplasm"/>
    <property type="evidence" value="ECO:0007669"/>
    <property type="project" value="TreeGrafter"/>
</dbReference>
<feature type="transmembrane region" description="Helical" evidence="4">
    <location>
        <begin position="445"/>
        <end position="469"/>
    </location>
</feature>
<evidence type="ECO:0000256" key="1">
    <source>
        <dbReference type="ARBA" id="ARBA00022801"/>
    </source>
</evidence>
<keyword evidence="6" id="KW-1185">Reference proteome</keyword>
<dbReference type="PANTHER" id="PTHR12187">
    <property type="entry name" value="AGAP000124-PA"/>
    <property type="match status" value="1"/>
</dbReference>
<evidence type="ECO:0000313" key="5">
    <source>
        <dbReference type="EMBL" id="RHY30441.1"/>
    </source>
</evidence>
<accession>A0A418AXV6</accession>
<feature type="region of interest" description="Disordered" evidence="3">
    <location>
        <begin position="416"/>
        <end position="435"/>
    </location>
</feature>
<comment type="caution">
    <text evidence="5">The sequence shown here is derived from an EMBL/GenBank/DDBJ whole genome shotgun (WGS) entry which is preliminary data.</text>
</comment>
<feature type="compositionally biased region" description="Basic residues" evidence="3">
    <location>
        <begin position="523"/>
        <end position="537"/>
    </location>
</feature>
<keyword evidence="4" id="KW-0472">Membrane</keyword>
<dbReference type="AlphaFoldDB" id="A0A418AXV6"/>
<keyword evidence="1" id="KW-0378">Hydrolase</keyword>
<reference evidence="5 6" key="1">
    <citation type="submission" date="2018-08" db="EMBL/GenBank/DDBJ databases">
        <title>Aphanomyces genome sequencing and annotation.</title>
        <authorList>
            <person name="Minardi D."/>
            <person name="Oidtmann B."/>
            <person name="Van Der Giezen M."/>
            <person name="Studholme D.J."/>
        </authorList>
    </citation>
    <scope>NUCLEOTIDE SEQUENCE [LARGE SCALE GENOMIC DNA]</scope>
    <source>
        <strain evidence="5 6">NJM0002</strain>
    </source>
</reference>
<feature type="transmembrane region" description="Helical" evidence="4">
    <location>
        <begin position="172"/>
        <end position="196"/>
    </location>
</feature>
<feature type="transmembrane region" description="Helical" evidence="4">
    <location>
        <begin position="284"/>
        <end position="303"/>
    </location>
</feature>
<proteinExistence type="predicted"/>
<dbReference type="VEuPathDB" id="FungiDB:H310_12194"/>
<dbReference type="Proteomes" id="UP000285060">
    <property type="component" value="Unassembled WGS sequence"/>
</dbReference>
<evidence type="ECO:0000313" key="6">
    <source>
        <dbReference type="Proteomes" id="UP000285060"/>
    </source>
</evidence>
<protein>
    <submittedName>
        <fullName evidence="5">Uncharacterized protein</fullName>
    </submittedName>
</protein>
<keyword evidence="2" id="KW-0443">Lipid metabolism</keyword>
<evidence type="ECO:0000256" key="2">
    <source>
        <dbReference type="ARBA" id="ARBA00023098"/>
    </source>
</evidence>
<organism evidence="5 6">
    <name type="scientific">Aphanomyces invadans</name>
    <dbReference type="NCBI Taxonomy" id="157072"/>
    <lineage>
        <taxon>Eukaryota</taxon>
        <taxon>Sar</taxon>
        <taxon>Stramenopiles</taxon>
        <taxon>Oomycota</taxon>
        <taxon>Saprolegniomycetes</taxon>
        <taxon>Saprolegniales</taxon>
        <taxon>Verrucalvaceae</taxon>
        <taxon>Aphanomyces</taxon>
    </lineage>
</organism>
<dbReference type="VEuPathDB" id="FungiDB:H310_04131"/>
<dbReference type="EMBL" id="QUSY01000316">
    <property type="protein sequence ID" value="RHY30441.1"/>
    <property type="molecule type" value="Genomic_DNA"/>
</dbReference>
<evidence type="ECO:0000256" key="3">
    <source>
        <dbReference type="SAM" id="MobiDB-lite"/>
    </source>
</evidence>
<dbReference type="PANTHER" id="PTHR12187:SF11">
    <property type="entry name" value="PHOSPHATIDYLINOSITOL-3,4-BISPHOSPHATE 4-PHOSPHATASE"/>
    <property type="match status" value="1"/>
</dbReference>
<dbReference type="InterPro" id="IPR039034">
    <property type="entry name" value="INPP4"/>
</dbReference>
<feature type="transmembrane region" description="Helical" evidence="4">
    <location>
        <begin position="208"/>
        <end position="232"/>
    </location>
</feature>
<gene>
    <name evidence="5" type="ORF">DYB32_007832</name>
</gene>
<dbReference type="GO" id="GO:0016316">
    <property type="term" value="F:phosphatidylinositol-3,4-bisphosphate 4-phosphatase activity"/>
    <property type="evidence" value="ECO:0007669"/>
    <property type="project" value="InterPro"/>
</dbReference>
<feature type="transmembrane region" description="Helical" evidence="4">
    <location>
        <begin position="252"/>
        <end position="272"/>
    </location>
</feature>
<evidence type="ECO:0000256" key="4">
    <source>
        <dbReference type="SAM" id="Phobius"/>
    </source>
</evidence>